<accession>A0A3S8UPA7</accession>
<dbReference type="OrthoDB" id="6930799at2"/>
<dbReference type="AlphaFoldDB" id="A0A3S8UPA7"/>
<evidence type="ECO:0000313" key="1">
    <source>
        <dbReference type="EMBL" id="AZL70097.1"/>
    </source>
</evidence>
<sequence>MSNATQVFHGVLFVTHPLIPRAFLRIDVLERLFAEMIITIVTTVPYPANRYRYVHTLTELQAKAASFSFPHDELFRREAERKGYKLNSKDYCAALVAAAAADQQRIAEGIPF</sequence>
<proteinExistence type="predicted"/>
<dbReference type="EMBL" id="CP034338">
    <property type="protein sequence ID" value="AZL70097.1"/>
    <property type="molecule type" value="Genomic_DNA"/>
</dbReference>
<name>A0A3S8UPA7_9PSED</name>
<dbReference type="Proteomes" id="UP000268230">
    <property type="component" value="Chromosome"/>
</dbReference>
<dbReference type="KEGG" id="pory:EJA05_21280"/>
<protein>
    <submittedName>
        <fullName evidence="1">Uncharacterized protein</fullName>
    </submittedName>
</protein>
<organism evidence="1 2">
    <name type="scientific">Pseudomonas entomophila</name>
    <dbReference type="NCBI Taxonomy" id="312306"/>
    <lineage>
        <taxon>Bacteria</taxon>
        <taxon>Pseudomonadati</taxon>
        <taxon>Pseudomonadota</taxon>
        <taxon>Gammaproteobacteria</taxon>
        <taxon>Pseudomonadales</taxon>
        <taxon>Pseudomonadaceae</taxon>
        <taxon>Pseudomonas</taxon>
    </lineage>
</organism>
<reference evidence="1 2" key="1">
    <citation type="submission" date="2018-12" db="EMBL/GenBank/DDBJ databases">
        <authorList>
            <person name="Li S."/>
            <person name="Yang R."/>
            <person name="Chen G."/>
            <person name="Zou L."/>
            <person name="Zhang C."/>
            <person name="Chen Y."/>
            <person name="Liu Z."/>
            <person name="Li Y."/>
            <person name="Yan Y."/>
            <person name="Huang M."/>
            <person name="Chen T."/>
        </authorList>
    </citation>
    <scope>NUCLEOTIDE SEQUENCE [LARGE SCALE GENOMIC DNA]</scope>
    <source>
        <strain evidence="1 2">1257</strain>
    </source>
</reference>
<gene>
    <name evidence="1" type="ORF">EJA05_21280</name>
</gene>
<evidence type="ECO:0000313" key="2">
    <source>
        <dbReference type="Proteomes" id="UP000268230"/>
    </source>
</evidence>